<dbReference type="Proteomes" id="UP000076858">
    <property type="component" value="Unassembled WGS sequence"/>
</dbReference>
<keyword evidence="2" id="KW-1185">Reference proteome</keyword>
<organism evidence="1 2">
    <name type="scientific">Daphnia magna</name>
    <dbReference type="NCBI Taxonomy" id="35525"/>
    <lineage>
        <taxon>Eukaryota</taxon>
        <taxon>Metazoa</taxon>
        <taxon>Ecdysozoa</taxon>
        <taxon>Arthropoda</taxon>
        <taxon>Crustacea</taxon>
        <taxon>Branchiopoda</taxon>
        <taxon>Diplostraca</taxon>
        <taxon>Cladocera</taxon>
        <taxon>Anomopoda</taxon>
        <taxon>Daphniidae</taxon>
        <taxon>Daphnia</taxon>
    </lineage>
</organism>
<proteinExistence type="predicted"/>
<evidence type="ECO:0000313" key="1">
    <source>
        <dbReference type="EMBL" id="KZR98328.1"/>
    </source>
</evidence>
<comment type="caution">
    <text evidence="1">The sequence shown here is derived from an EMBL/GenBank/DDBJ whole genome shotgun (WGS) entry which is preliminary data.</text>
</comment>
<dbReference type="AlphaFoldDB" id="A0A164FZ81"/>
<reference evidence="1 2" key="1">
    <citation type="submission" date="2016-03" db="EMBL/GenBank/DDBJ databases">
        <title>EvidentialGene: Evidence-directed Construction of Genes on Genomes.</title>
        <authorList>
            <person name="Gilbert D.G."/>
            <person name="Choi J.-H."/>
            <person name="Mockaitis K."/>
            <person name="Colbourne J."/>
            <person name="Pfrender M."/>
        </authorList>
    </citation>
    <scope>NUCLEOTIDE SEQUENCE [LARGE SCALE GENOMIC DNA]</scope>
    <source>
        <strain evidence="1 2">Xinb3</strain>
        <tissue evidence="1">Complete organism</tissue>
    </source>
</reference>
<dbReference type="OrthoDB" id="8196670at2759"/>
<sequence>MIVRMTLTNNIHSYVNIGGYRAIVKYEGQRSTGRLCYDKNRFSNNCSTVRRNRETSNAEKSCGAKKSHVEQAASAKVTLQENMVSSTELSEEISVDPSSEGNEAKETENLTAINELVSPDIPHGQVLPNQAIIIPETRFLGIPVPAVSTVVSTASNTGNIVSIDFHTENAFQTSDVFQTETKRPRIRFLPTITEKNSRSWKPSQIPLPRGIKSAERRQILLNFSRDGNFDVVGLQEVAFNSCPSIESCYYFLSNVGPNKN</sequence>
<evidence type="ECO:0000313" key="2">
    <source>
        <dbReference type="Proteomes" id="UP000076858"/>
    </source>
</evidence>
<gene>
    <name evidence="1" type="ORF">APZ42_006309</name>
</gene>
<name>A0A164FZ81_9CRUS</name>
<accession>A0A164FZ81</accession>
<protein>
    <recommendedName>
        <fullName evidence="3">Endonuclease/exonuclease/phosphatase domain-containing protein</fullName>
    </recommendedName>
</protein>
<evidence type="ECO:0008006" key="3">
    <source>
        <dbReference type="Google" id="ProtNLM"/>
    </source>
</evidence>
<feature type="non-terminal residue" evidence="1">
    <location>
        <position position="260"/>
    </location>
</feature>
<dbReference type="EMBL" id="LRGB01017469">
    <property type="protein sequence ID" value="KZR98328.1"/>
    <property type="molecule type" value="Genomic_DNA"/>
</dbReference>